<name>A0ABT4VS21_9HYPH</name>
<accession>A0ABT4VS21</accession>
<dbReference type="Proteomes" id="UP001148313">
    <property type="component" value="Unassembled WGS sequence"/>
</dbReference>
<gene>
    <name evidence="1" type="ORF">OOZ53_15770</name>
</gene>
<dbReference type="EMBL" id="JAPJZH010000009">
    <property type="protein sequence ID" value="MDA4846818.1"/>
    <property type="molecule type" value="Genomic_DNA"/>
</dbReference>
<reference evidence="1" key="1">
    <citation type="submission" date="2022-11" db="EMBL/GenBank/DDBJ databases">
        <title>Hoeflea poritis sp. nov., isolated from scleractinian coral Porites lutea.</title>
        <authorList>
            <person name="Zhang G."/>
            <person name="Wei Q."/>
            <person name="Cai L."/>
        </authorList>
    </citation>
    <scope>NUCLEOTIDE SEQUENCE</scope>
    <source>
        <strain evidence="1">E7-10</strain>
    </source>
</reference>
<comment type="caution">
    <text evidence="1">The sequence shown here is derived from an EMBL/GenBank/DDBJ whole genome shotgun (WGS) entry which is preliminary data.</text>
</comment>
<sequence length="50" mass="5669">MHTQVHETKAASRQFVPVRMKVVDVINPHMPSRAGRFVHPNAAGIWSGRY</sequence>
<evidence type="ECO:0000313" key="2">
    <source>
        <dbReference type="Proteomes" id="UP001148313"/>
    </source>
</evidence>
<keyword evidence="2" id="KW-1185">Reference proteome</keyword>
<evidence type="ECO:0000313" key="1">
    <source>
        <dbReference type="EMBL" id="MDA4846818.1"/>
    </source>
</evidence>
<evidence type="ECO:0008006" key="3">
    <source>
        <dbReference type="Google" id="ProtNLM"/>
    </source>
</evidence>
<dbReference type="RefSeq" id="WP_271090609.1">
    <property type="nucleotide sequence ID" value="NZ_JAPJZH010000009.1"/>
</dbReference>
<protein>
    <recommendedName>
        <fullName evidence="3">Transposase</fullName>
    </recommendedName>
</protein>
<proteinExistence type="predicted"/>
<organism evidence="1 2">
    <name type="scientific">Hoeflea poritis</name>
    <dbReference type="NCBI Taxonomy" id="2993659"/>
    <lineage>
        <taxon>Bacteria</taxon>
        <taxon>Pseudomonadati</taxon>
        <taxon>Pseudomonadota</taxon>
        <taxon>Alphaproteobacteria</taxon>
        <taxon>Hyphomicrobiales</taxon>
        <taxon>Rhizobiaceae</taxon>
        <taxon>Hoeflea</taxon>
    </lineage>
</organism>